<comment type="caution">
    <text evidence="3">The sequence shown here is derived from an EMBL/GenBank/DDBJ whole genome shotgun (WGS) entry which is preliminary data.</text>
</comment>
<feature type="repeat" description="PPR" evidence="2">
    <location>
        <begin position="181"/>
        <end position="215"/>
    </location>
</feature>
<dbReference type="GO" id="GO:0009451">
    <property type="term" value="P:RNA modification"/>
    <property type="evidence" value="ECO:0007669"/>
    <property type="project" value="InterPro"/>
</dbReference>
<dbReference type="Proteomes" id="UP000657918">
    <property type="component" value="Unassembled WGS sequence"/>
</dbReference>
<dbReference type="FunFam" id="1.25.40.10:FF:001027">
    <property type="entry name" value="Pentatricopeptide repeat-containing protein At5g44230"/>
    <property type="match status" value="1"/>
</dbReference>
<dbReference type="Pfam" id="PF13041">
    <property type="entry name" value="PPR_2"/>
    <property type="match status" value="2"/>
</dbReference>
<accession>A0A835K597</accession>
<dbReference type="NCBIfam" id="TIGR00756">
    <property type="entry name" value="PPR"/>
    <property type="match status" value="3"/>
</dbReference>
<dbReference type="AlphaFoldDB" id="A0A835K597"/>
<protein>
    <recommendedName>
        <fullName evidence="5">Pentatricopeptide repeat-containing protein</fullName>
    </recommendedName>
</protein>
<dbReference type="PROSITE" id="PS51375">
    <property type="entry name" value="PPR"/>
    <property type="match status" value="3"/>
</dbReference>
<dbReference type="Pfam" id="PF01535">
    <property type="entry name" value="PPR"/>
    <property type="match status" value="2"/>
</dbReference>
<dbReference type="InterPro" id="IPR002885">
    <property type="entry name" value="PPR_rpt"/>
</dbReference>
<dbReference type="Gene3D" id="1.25.40.10">
    <property type="entry name" value="Tetratricopeptide repeat domain"/>
    <property type="match status" value="2"/>
</dbReference>
<reference evidence="3 4" key="1">
    <citation type="submission" date="2020-10" db="EMBL/GenBank/DDBJ databases">
        <title>Plant Genome Project.</title>
        <authorList>
            <person name="Zhang R.-G."/>
        </authorList>
    </citation>
    <scope>NUCLEOTIDE SEQUENCE [LARGE SCALE GENOMIC DNA]</scope>
    <source>
        <strain evidence="3">FAFU-HL-1</strain>
        <tissue evidence="3">Leaf</tissue>
    </source>
</reference>
<keyword evidence="4" id="KW-1185">Reference proteome</keyword>
<proteinExistence type="predicted"/>
<dbReference type="GO" id="GO:0003723">
    <property type="term" value="F:RNA binding"/>
    <property type="evidence" value="ECO:0007669"/>
    <property type="project" value="InterPro"/>
</dbReference>
<evidence type="ECO:0000256" key="2">
    <source>
        <dbReference type="PROSITE-ProRule" id="PRU00708"/>
    </source>
</evidence>
<dbReference type="InterPro" id="IPR046960">
    <property type="entry name" value="PPR_At4g14850-like_plant"/>
</dbReference>
<gene>
    <name evidence="3" type="ORF">SADUNF_Sadunf05G0089100</name>
</gene>
<evidence type="ECO:0000256" key="1">
    <source>
        <dbReference type="ARBA" id="ARBA00022737"/>
    </source>
</evidence>
<dbReference type="OrthoDB" id="185373at2759"/>
<keyword evidence="1" id="KW-0677">Repeat</keyword>
<feature type="repeat" description="PPR" evidence="2">
    <location>
        <begin position="110"/>
        <end position="144"/>
    </location>
</feature>
<feature type="repeat" description="PPR" evidence="2">
    <location>
        <begin position="243"/>
        <end position="277"/>
    </location>
</feature>
<dbReference type="EMBL" id="JADGMS010000005">
    <property type="protein sequence ID" value="KAF9682248.1"/>
    <property type="molecule type" value="Genomic_DNA"/>
</dbReference>
<dbReference type="FunFam" id="1.25.40.10:FF:001030">
    <property type="entry name" value="Pentatricopeptide repeat-containing protein At1g09190"/>
    <property type="match status" value="1"/>
</dbReference>
<dbReference type="PANTHER" id="PTHR47926">
    <property type="entry name" value="PENTATRICOPEPTIDE REPEAT-CONTAINING PROTEIN"/>
    <property type="match status" value="1"/>
</dbReference>
<name>A0A835K597_9ROSI</name>
<sequence length="520" mass="59446">MVTLSRKFSTATSDSLTYISLKQFSQNPQKPTPFYHIKRQKLEHLKSQIVTTLDGCKNLTQIKQVHARILLSDLEQSCYVLAKLIRTLIKLNFPVDPYPRSIFNRVKYPNPFLYNALIRGYLIEERLNESTELYSLMRKEGVGPLSFTFAALFKACGAKMNMSLGRQIHGQTILVGGFDEDLHVGNSMIDMYIKCGFLEFGRKVFDEMPKRDVISWTELISAYAKNGNMESAGELFDGLPVKDMVAWTVMVSGFAQNAKPREAIMFFEKMQESGVETDEITLLGVISACAQLGAAKYADWIRDVAEKSEFGDIRATEVFYPRKSQDSISISSEPAPVTLFFSLLEASRANWTYWIRCLRPRSLVDAMLFIKFSSYSKQHQPCYELYRWKVEDHGCFSYEKQVYLSRRKELVYLYENEWHLRLLGKSDKTNVNSCISEILKKRKRNKKQFLNSASSGKEAKVLAPNLTIQGAVNTALASSFEHPFSMSVFCALPFLEHSVRFLGTKHRSVPICYRILQGCL</sequence>
<evidence type="ECO:0008006" key="5">
    <source>
        <dbReference type="Google" id="ProtNLM"/>
    </source>
</evidence>
<evidence type="ECO:0000313" key="4">
    <source>
        <dbReference type="Proteomes" id="UP000657918"/>
    </source>
</evidence>
<dbReference type="PANTHER" id="PTHR47926:SF523">
    <property type="entry name" value="DYW DOMAIN-CONTAINING PROTEIN"/>
    <property type="match status" value="1"/>
</dbReference>
<organism evidence="3 4">
    <name type="scientific">Salix dunnii</name>
    <dbReference type="NCBI Taxonomy" id="1413687"/>
    <lineage>
        <taxon>Eukaryota</taxon>
        <taxon>Viridiplantae</taxon>
        <taxon>Streptophyta</taxon>
        <taxon>Embryophyta</taxon>
        <taxon>Tracheophyta</taxon>
        <taxon>Spermatophyta</taxon>
        <taxon>Magnoliopsida</taxon>
        <taxon>eudicotyledons</taxon>
        <taxon>Gunneridae</taxon>
        <taxon>Pentapetalae</taxon>
        <taxon>rosids</taxon>
        <taxon>fabids</taxon>
        <taxon>Malpighiales</taxon>
        <taxon>Salicaceae</taxon>
        <taxon>Saliceae</taxon>
        <taxon>Salix</taxon>
    </lineage>
</organism>
<evidence type="ECO:0000313" key="3">
    <source>
        <dbReference type="EMBL" id="KAF9682248.1"/>
    </source>
</evidence>
<dbReference type="InterPro" id="IPR011990">
    <property type="entry name" value="TPR-like_helical_dom_sf"/>
</dbReference>